<evidence type="ECO:0000313" key="2">
    <source>
        <dbReference type="Proteomes" id="UP000232163"/>
    </source>
</evidence>
<dbReference type="OrthoDB" id="9792518at2"/>
<dbReference type="Pfam" id="PF24585">
    <property type="entry name" value="YunG"/>
    <property type="match status" value="1"/>
</dbReference>
<evidence type="ECO:0008006" key="3">
    <source>
        <dbReference type="Google" id="ProtNLM"/>
    </source>
</evidence>
<protein>
    <recommendedName>
        <fullName evidence="3">YunG</fullName>
    </recommendedName>
</protein>
<reference evidence="2" key="1">
    <citation type="journal article" date="2017" name="Int J Environ Stud">
        <title>Does the Miocene-Pliocene relict legume Oxytropis triphylla form nitrogen-fixing nodules with a combination of bacterial strains?</title>
        <authorList>
            <person name="Safronova V."/>
            <person name="Belimov A."/>
            <person name="Sazanova A."/>
            <person name="Kuznetsova I."/>
            <person name="Popova J."/>
            <person name="Andronov E."/>
            <person name="Verkhozina A."/>
            <person name="Tikhonovich I."/>
        </authorList>
    </citation>
    <scope>NUCLEOTIDE SEQUENCE [LARGE SCALE GENOMIC DNA]</scope>
    <source>
        <strain evidence="2">Tri-38</strain>
    </source>
</reference>
<evidence type="ECO:0000313" key="1">
    <source>
        <dbReference type="EMBL" id="PIO43880.1"/>
    </source>
</evidence>
<sequence>MADFSTPYDLYEALKAAWSSESSSSWSIENPAKGQCSVTSLVTQDLFGGSILKTKTYGGTHFYNAIDGVKWDMTVSQFDRPIPFEDRPATREEAMADTSEAQYHALKRRLELVLSSRSA</sequence>
<keyword evidence="2" id="KW-1185">Reference proteome</keyword>
<dbReference type="RefSeq" id="WP_100000853.1">
    <property type="nucleotide sequence ID" value="NZ_CP017940.1"/>
</dbReference>
<dbReference type="InterPro" id="IPR056238">
    <property type="entry name" value="YunG-like"/>
</dbReference>
<dbReference type="Proteomes" id="UP000232163">
    <property type="component" value="Unassembled WGS sequence"/>
</dbReference>
<proteinExistence type="predicted"/>
<name>A0A2N9VWL2_9HYPH</name>
<organism evidence="1 2">
    <name type="scientific">Phyllobacterium zundukense</name>
    <dbReference type="NCBI Taxonomy" id="1867719"/>
    <lineage>
        <taxon>Bacteria</taxon>
        <taxon>Pseudomonadati</taxon>
        <taxon>Pseudomonadota</taxon>
        <taxon>Alphaproteobacteria</taxon>
        <taxon>Hyphomicrobiales</taxon>
        <taxon>Phyllobacteriaceae</taxon>
        <taxon>Phyllobacterium</taxon>
    </lineage>
</organism>
<dbReference type="KEGG" id="pht:BLM14_18970"/>
<dbReference type="EMBL" id="MZMT01000035">
    <property type="protein sequence ID" value="PIO43880.1"/>
    <property type="molecule type" value="Genomic_DNA"/>
</dbReference>
<gene>
    <name evidence="1" type="ORF">B5P45_14965</name>
</gene>
<accession>A0A2N9VWL2</accession>
<dbReference type="AlphaFoldDB" id="A0A2N9VWL2"/>
<comment type="caution">
    <text evidence="1">The sequence shown here is derived from an EMBL/GenBank/DDBJ whole genome shotgun (WGS) entry which is preliminary data.</text>
</comment>